<evidence type="ECO:0000256" key="2">
    <source>
        <dbReference type="ARBA" id="ARBA00004784"/>
    </source>
</evidence>
<keyword evidence="6 8" id="KW-0418">Kinase</keyword>
<dbReference type="InterPro" id="IPR006083">
    <property type="entry name" value="PRK/URK"/>
</dbReference>
<dbReference type="GO" id="GO:0044206">
    <property type="term" value="P:UMP salvage"/>
    <property type="evidence" value="ECO:0007669"/>
    <property type="project" value="UniProtKB-UniPathway"/>
</dbReference>
<dbReference type="OMA" id="EPQLHCE"/>
<protein>
    <recommendedName>
        <fullName evidence="8">Uridine kinase</fullName>
        <ecNumber evidence="8">2.7.1.48</ecNumber>
    </recommendedName>
</protein>
<dbReference type="GO" id="GO:0043771">
    <property type="term" value="F:cytidine kinase activity"/>
    <property type="evidence" value="ECO:0007669"/>
    <property type="project" value="RHEA"/>
</dbReference>
<dbReference type="Gene3D" id="3.40.50.300">
    <property type="entry name" value="P-loop containing nucleotide triphosphate hydrolases"/>
    <property type="match status" value="1"/>
</dbReference>
<keyword evidence="5 8" id="KW-0547">Nucleotide-binding</keyword>
<dbReference type="UniPathway" id="UPA00574">
    <property type="reaction ID" value="UER00637"/>
</dbReference>
<dbReference type="OrthoDB" id="738517at2759"/>
<keyword evidence="4 8" id="KW-0808">Transferase</keyword>
<keyword evidence="12" id="KW-1185">Reference proteome</keyword>
<dbReference type="STRING" id="796925.A0A137PJI9"/>
<dbReference type="FunFam" id="3.40.50.300:FF:000339">
    <property type="entry name" value="Uridine kinase"/>
    <property type="match status" value="1"/>
</dbReference>
<proteinExistence type="inferred from homology"/>
<accession>A0A137PJI9</accession>
<dbReference type="SUPFAM" id="SSF53271">
    <property type="entry name" value="PRTase-like"/>
    <property type="match status" value="1"/>
</dbReference>
<reference evidence="11 12" key="1">
    <citation type="journal article" date="2015" name="Genome Biol. Evol.">
        <title>Phylogenomic analyses indicate that early fungi evolved digesting cell walls of algal ancestors of land plants.</title>
        <authorList>
            <person name="Chang Y."/>
            <person name="Wang S."/>
            <person name="Sekimoto S."/>
            <person name="Aerts A.L."/>
            <person name="Choi C."/>
            <person name="Clum A."/>
            <person name="LaButti K.M."/>
            <person name="Lindquist E.A."/>
            <person name="Yee Ngan C."/>
            <person name="Ohm R.A."/>
            <person name="Salamov A.A."/>
            <person name="Grigoriev I.V."/>
            <person name="Spatafora J.W."/>
            <person name="Berbee M.L."/>
        </authorList>
    </citation>
    <scope>NUCLEOTIDE SEQUENCE [LARGE SCALE GENOMIC DNA]</scope>
    <source>
        <strain evidence="11 12">NRRL 28638</strain>
    </source>
</reference>
<dbReference type="UniPathway" id="UPA00579">
    <property type="reaction ID" value="UER00640"/>
</dbReference>
<dbReference type="CDD" id="cd02023">
    <property type="entry name" value="UMPK"/>
    <property type="match status" value="1"/>
</dbReference>
<dbReference type="GO" id="GO:0004849">
    <property type="term" value="F:uridine kinase activity"/>
    <property type="evidence" value="ECO:0007669"/>
    <property type="project" value="UniProtKB-EC"/>
</dbReference>
<dbReference type="Pfam" id="PF14681">
    <property type="entry name" value="UPRTase"/>
    <property type="match status" value="1"/>
</dbReference>
<keyword evidence="7 8" id="KW-0067">ATP-binding</keyword>
<evidence type="ECO:0000313" key="11">
    <source>
        <dbReference type="EMBL" id="KXN75111.1"/>
    </source>
</evidence>
<comment type="similarity">
    <text evidence="3 8">Belongs to the uridine kinase family.</text>
</comment>
<dbReference type="NCBIfam" id="TIGR00235">
    <property type="entry name" value="udk"/>
    <property type="match status" value="1"/>
</dbReference>
<dbReference type="PANTHER" id="PTHR10285">
    <property type="entry name" value="URIDINE KINASE"/>
    <property type="match status" value="1"/>
</dbReference>
<dbReference type="NCBIfam" id="NF004018">
    <property type="entry name" value="PRK05480.1"/>
    <property type="match status" value="1"/>
</dbReference>
<comment type="pathway">
    <text evidence="2 8">Pyrimidine metabolism; CTP biosynthesis via salvage pathway; CTP from cytidine: step 1/3.</text>
</comment>
<evidence type="ECO:0000256" key="3">
    <source>
        <dbReference type="ARBA" id="ARBA00005408"/>
    </source>
</evidence>
<comment type="pathway">
    <text evidence="1 8">Pyrimidine metabolism; UMP biosynthesis via salvage pathway; UMP from uridine: step 1/1.</text>
</comment>
<dbReference type="Pfam" id="PF00485">
    <property type="entry name" value="PRK"/>
    <property type="match status" value="1"/>
</dbReference>
<dbReference type="InterPro" id="IPR029057">
    <property type="entry name" value="PRTase-like"/>
</dbReference>
<evidence type="ECO:0000313" key="12">
    <source>
        <dbReference type="Proteomes" id="UP000070444"/>
    </source>
</evidence>
<dbReference type="FunFam" id="3.40.50.2020:FF:000010">
    <property type="entry name" value="Uridine-cytidine kinase"/>
    <property type="match status" value="1"/>
</dbReference>
<comment type="catalytic activity">
    <reaction evidence="8">
        <text>uridine + ATP = UMP + ADP + H(+)</text>
        <dbReference type="Rhea" id="RHEA:16825"/>
        <dbReference type="ChEBI" id="CHEBI:15378"/>
        <dbReference type="ChEBI" id="CHEBI:16704"/>
        <dbReference type="ChEBI" id="CHEBI:30616"/>
        <dbReference type="ChEBI" id="CHEBI:57865"/>
        <dbReference type="ChEBI" id="CHEBI:456216"/>
        <dbReference type="EC" id="2.7.1.48"/>
    </reaction>
</comment>
<feature type="domain" description="Phosphoribulokinase/uridine kinase" evidence="9">
    <location>
        <begin position="34"/>
        <end position="221"/>
    </location>
</feature>
<feature type="domain" description="Phosphoribosyltransferase" evidence="10">
    <location>
        <begin position="264"/>
        <end position="467"/>
    </location>
</feature>
<dbReference type="InterPro" id="IPR027417">
    <property type="entry name" value="P-loop_NTPase"/>
</dbReference>
<comment type="catalytic activity">
    <reaction evidence="8">
        <text>cytidine + ATP = CMP + ADP + H(+)</text>
        <dbReference type="Rhea" id="RHEA:24674"/>
        <dbReference type="ChEBI" id="CHEBI:15378"/>
        <dbReference type="ChEBI" id="CHEBI:17562"/>
        <dbReference type="ChEBI" id="CHEBI:30616"/>
        <dbReference type="ChEBI" id="CHEBI:60377"/>
        <dbReference type="ChEBI" id="CHEBI:456216"/>
        <dbReference type="EC" id="2.7.1.48"/>
    </reaction>
</comment>
<organism evidence="11 12">
    <name type="scientific">Conidiobolus coronatus (strain ATCC 28846 / CBS 209.66 / NRRL 28638)</name>
    <name type="common">Delacroixia coronata</name>
    <dbReference type="NCBI Taxonomy" id="796925"/>
    <lineage>
        <taxon>Eukaryota</taxon>
        <taxon>Fungi</taxon>
        <taxon>Fungi incertae sedis</taxon>
        <taxon>Zoopagomycota</taxon>
        <taxon>Entomophthoromycotina</taxon>
        <taxon>Entomophthoromycetes</taxon>
        <taxon>Entomophthorales</taxon>
        <taxon>Ancylistaceae</taxon>
        <taxon>Conidiobolus</taxon>
    </lineage>
</organism>
<evidence type="ECO:0000256" key="7">
    <source>
        <dbReference type="ARBA" id="ARBA00022840"/>
    </source>
</evidence>
<dbReference type="GO" id="GO:0044211">
    <property type="term" value="P:CTP salvage"/>
    <property type="evidence" value="ECO:0007669"/>
    <property type="project" value="UniProtKB-UniPathway"/>
</dbReference>
<evidence type="ECO:0000259" key="9">
    <source>
        <dbReference type="Pfam" id="PF00485"/>
    </source>
</evidence>
<gene>
    <name evidence="11" type="ORF">CONCODRAFT_54106</name>
</gene>
<dbReference type="Gene3D" id="3.40.50.2020">
    <property type="match status" value="1"/>
</dbReference>
<evidence type="ECO:0000259" key="10">
    <source>
        <dbReference type="Pfam" id="PF14681"/>
    </source>
</evidence>
<dbReference type="InterPro" id="IPR000836">
    <property type="entry name" value="PRTase_dom"/>
</dbReference>
<dbReference type="PRINTS" id="PR00988">
    <property type="entry name" value="URIDINKINASE"/>
</dbReference>
<dbReference type="EC" id="2.7.1.48" evidence="8"/>
<sequence length="469" mass="52690">MSITDDNIKHGSFLTQNGRPPWYNTEGESFQSYLIGISGGSASGKTSVAQMLIKNLNIPWVVVISMDSFYRALNAEEKKEVAAGNYDFDHPNAFDFGLLKDTLLKIKSGKKVDIPIYCFKTHSRTNQSTPIYGANIIIFEGILAFHDPKIVELMDLKIFVDTASDIRLARRLKRDIVERGRDPEGVLVQYNRFVKPGYDEYIQPTIKKADLIIPRGLDNVIAIDMVSRFTKQRLEELPMRFRWHLAQSNAHNDELPSNLIVLNQTKQLKCIHTILRDEKCPRDEFIFYTQRLTNLIVESALAHLPIKSVEVETSVGEKFQGTQFTSPVCGITVLRAGGCMEPTLRKVCKDCPIGKILIQSDSATGEPELHYCKLPNDMKDYSVFLMDATIATGAAAIMAIKVLLDHDVKEEQIIFLSYLATPQGVHSICKAFPKVRIITSMLDPGLKANTCFIEPGIGNYGDRYFGTED</sequence>
<evidence type="ECO:0000256" key="5">
    <source>
        <dbReference type="ARBA" id="ARBA00022741"/>
    </source>
</evidence>
<dbReference type="InterPro" id="IPR000764">
    <property type="entry name" value="Uridine_kinase-like"/>
</dbReference>
<dbReference type="GO" id="GO:0005524">
    <property type="term" value="F:ATP binding"/>
    <property type="evidence" value="ECO:0007669"/>
    <property type="project" value="UniProtKB-KW"/>
</dbReference>
<evidence type="ECO:0000256" key="4">
    <source>
        <dbReference type="ARBA" id="ARBA00022679"/>
    </source>
</evidence>
<name>A0A137PJI9_CONC2</name>
<dbReference type="NCBIfam" id="NF001097">
    <property type="entry name" value="PRK00129.1"/>
    <property type="match status" value="1"/>
</dbReference>
<dbReference type="EMBL" id="KQ964418">
    <property type="protein sequence ID" value="KXN75111.1"/>
    <property type="molecule type" value="Genomic_DNA"/>
</dbReference>
<dbReference type="AlphaFoldDB" id="A0A137PJI9"/>
<evidence type="ECO:0000256" key="1">
    <source>
        <dbReference type="ARBA" id="ARBA00004690"/>
    </source>
</evidence>
<evidence type="ECO:0000256" key="8">
    <source>
        <dbReference type="RuleBase" id="RU003825"/>
    </source>
</evidence>
<dbReference type="SUPFAM" id="SSF52540">
    <property type="entry name" value="P-loop containing nucleoside triphosphate hydrolases"/>
    <property type="match status" value="1"/>
</dbReference>
<dbReference type="Proteomes" id="UP000070444">
    <property type="component" value="Unassembled WGS sequence"/>
</dbReference>
<evidence type="ECO:0000256" key="6">
    <source>
        <dbReference type="ARBA" id="ARBA00022777"/>
    </source>
</evidence>